<dbReference type="Proteomes" id="UP000467132">
    <property type="component" value="Unassembled WGS sequence"/>
</dbReference>
<sequence>MYKQLTTTVSSFLNVNNMLNVILGLLLICLLFIILKKVFYYIYSHVRHIANLFFSINLPDLSKKSKISFKDKGIIKDEKKIKENIKKINDERLGTKVHSYSKEESIKYGFYDEVQNKRPMEIEYKRTKLSGNKHSFEREKLIRKLRKNMIFLYMLYEEQYIKNKTIYVYVEDVVNNRATLNDGTAIYNIDLGAFYDVGGKFVYINLDKEGDEIKVKKIIKDT</sequence>
<organism evidence="2 3">
    <name type="scientific">Senegalia massiliensis</name>
    <dbReference type="NCBI Taxonomy" id="1720316"/>
    <lineage>
        <taxon>Bacteria</taxon>
        <taxon>Bacillati</taxon>
        <taxon>Bacillota</taxon>
        <taxon>Clostridia</taxon>
        <taxon>Eubacteriales</taxon>
        <taxon>Clostridiaceae</taxon>
        <taxon>Senegalia</taxon>
    </lineage>
</organism>
<keyword evidence="1" id="KW-1133">Transmembrane helix</keyword>
<feature type="transmembrane region" description="Helical" evidence="1">
    <location>
        <begin position="20"/>
        <end position="43"/>
    </location>
</feature>
<accession>A0A845R2E6</accession>
<reference evidence="2 3" key="1">
    <citation type="submission" date="2018-08" db="EMBL/GenBank/DDBJ databases">
        <title>Murine metabolic-syndrome-specific gut microbial biobank.</title>
        <authorList>
            <person name="Liu C."/>
        </authorList>
    </citation>
    <scope>NUCLEOTIDE SEQUENCE [LARGE SCALE GENOMIC DNA]</scope>
    <source>
        <strain evidence="2 3">583</strain>
    </source>
</reference>
<dbReference type="RefSeq" id="WP_160198072.1">
    <property type="nucleotide sequence ID" value="NZ_QXXA01000013.1"/>
</dbReference>
<dbReference type="AlphaFoldDB" id="A0A845R2E6"/>
<keyword evidence="3" id="KW-1185">Reference proteome</keyword>
<proteinExistence type="predicted"/>
<evidence type="ECO:0000313" key="3">
    <source>
        <dbReference type="Proteomes" id="UP000467132"/>
    </source>
</evidence>
<keyword evidence="1" id="KW-0812">Transmembrane</keyword>
<name>A0A845R2E6_9CLOT</name>
<gene>
    <name evidence="2" type="ORF">D3Z33_12140</name>
</gene>
<evidence type="ECO:0000313" key="2">
    <source>
        <dbReference type="EMBL" id="NBI07602.1"/>
    </source>
</evidence>
<comment type="caution">
    <text evidence="2">The sequence shown here is derived from an EMBL/GenBank/DDBJ whole genome shotgun (WGS) entry which is preliminary data.</text>
</comment>
<evidence type="ECO:0000256" key="1">
    <source>
        <dbReference type="SAM" id="Phobius"/>
    </source>
</evidence>
<dbReference type="EMBL" id="QXXA01000013">
    <property type="protein sequence ID" value="NBI07602.1"/>
    <property type="molecule type" value="Genomic_DNA"/>
</dbReference>
<protein>
    <submittedName>
        <fullName evidence="2">Uncharacterized protein</fullName>
    </submittedName>
</protein>
<keyword evidence="1" id="KW-0472">Membrane</keyword>